<reference evidence="2" key="1">
    <citation type="submission" date="2020-05" db="EMBL/GenBank/DDBJ databases">
        <title>Phylogenomic resolution of chytrid fungi.</title>
        <authorList>
            <person name="Stajich J.E."/>
            <person name="Amses K."/>
            <person name="Simmons R."/>
            <person name="Seto K."/>
            <person name="Myers J."/>
            <person name="Bonds A."/>
            <person name="Quandt C.A."/>
            <person name="Barry K."/>
            <person name="Liu P."/>
            <person name="Grigoriev I."/>
            <person name="Longcore J.E."/>
            <person name="James T.Y."/>
        </authorList>
    </citation>
    <scope>NUCLEOTIDE SEQUENCE</scope>
    <source>
        <strain evidence="2">JEL0318</strain>
    </source>
</reference>
<sequence length="389" mass="43397">MSVPMHNLGAYQWATIQGSTFAAAQIARHRWLGDRVEQAAISFTAHGMLLYFFPNEQRMFDLQLSNWLAELKKDGATAREIENAKNIAKDVVTKMLGRYAQSGVNTYVPFNGTWTPNGAAPPPGEYIPTPPRNLWPPAAPQARYASFYVLNRPTAAYRSRAPPAIDSPEYAAFLDEIKAYGAAQGSIRTSEQSQIAQFHVEMPPPRFNRILSTILQTQSPAPSALDTAYYFALLNFAIADANTVTWDAKVHYNTWRPVTAIQHPSTWLHNKTRITDPTWMPLLNTPDHAEYLSGHSTLSGAATEVLKEIFKRDDVQFSVTYNATGYGSLTRRYNRFSEHAEEVAISRLYGGVHFRFANEVGSETGKRIGTEVVDGFKKNGWAKAFTGVL</sequence>
<organism evidence="2 3">
    <name type="scientific">Rhizophlyctis rosea</name>
    <dbReference type="NCBI Taxonomy" id="64517"/>
    <lineage>
        <taxon>Eukaryota</taxon>
        <taxon>Fungi</taxon>
        <taxon>Fungi incertae sedis</taxon>
        <taxon>Chytridiomycota</taxon>
        <taxon>Chytridiomycota incertae sedis</taxon>
        <taxon>Chytridiomycetes</taxon>
        <taxon>Rhizophlyctidales</taxon>
        <taxon>Rhizophlyctidaceae</taxon>
        <taxon>Rhizophlyctis</taxon>
    </lineage>
</organism>
<dbReference type="AlphaFoldDB" id="A0AAD5SRN4"/>
<protein>
    <recommendedName>
        <fullName evidence="1">Phosphatidic acid phosphatase type 2/haloperoxidase domain-containing protein</fullName>
    </recommendedName>
</protein>
<evidence type="ECO:0000259" key="1">
    <source>
        <dbReference type="Pfam" id="PF01569"/>
    </source>
</evidence>
<dbReference type="CDD" id="cd03398">
    <property type="entry name" value="PAP2_haloperoxidase"/>
    <property type="match status" value="1"/>
</dbReference>
<dbReference type="InterPro" id="IPR052559">
    <property type="entry name" value="V-haloperoxidase"/>
</dbReference>
<evidence type="ECO:0000313" key="3">
    <source>
        <dbReference type="Proteomes" id="UP001212841"/>
    </source>
</evidence>
<dbReference type="Pfam" id="PF01569">
    <property type="entry name" value="PAP2"/>
    <property type="match status" value="1"/>
</dbReference>
<dbReference type="InterPro" id="IPR036938">
    <property type="entry name" value="PAP2/HPO_sf"/>
</dbReference>
<dbReference type="PANTHER" id="PTHR34599:SF1">
    <property type="entry name" value="PHOSPHATIDIC ACID PHOSPHATASE TYPE 2_HALOPEROXIDASE DOMAIN-CONTAINING PROTEIN"/>
    <property type="match status" value="1"/>
</dbReference>
<name>A0AAD5SRN4_9FUNG</name>
<dbReference type="InterPro" id="IPR000326">
    <property type="entry name" value="PAP2/HPO"/>
</dbReference>
<evidence type="ECO:0000313" key="2">
    <source>
        <dbReference type="EMBL" id="KAJ3057135.1"/>
    </source>
</evidence>
<proteinExistence type="predicted"/>
<keyword evidence="3" id="KW-1185">Reference proteome</keyword>
<comment type="caution">
    <text evidence="2">The sequence shown here is derived from an EMBL/GenBank/DDBJ whole genome shotgun (WGS) entry which is preliminary data.</text>
</comment>
<feature type="domain" description="Phosphatidic acid phosphatase type 2/haloperoxidase" evidence="1">
    <location>
        <begin position="233"/>
        <end position="365"/>
    </location>
</feature>
<gene>
    <name evidence="2" type="ORF">HK097_000063</name>
</gene>
<dbReference type="Gene3D" id="1.10.606.20">
    <property type="match status" value="1"/>
</dbReference>
<dbReference type="SUPFAM" id="SSF48317">
    <property type="entry name" value="Acid phosphatase/Vanadium-dependent haloperoxidase"/>
    <property type="match status" value="1"/>
</dbReference>
<dbReference type="Proteomes" id="UP001212841">
    <property type="component" value="Unassembled WGS sequence"/>
</dbReference>
<accession>A0AAD5SRN4</accession>
<dbReference type="PANTHER" id="PTHR34599">
    <property type="entry name" value="PEROXIDASE-RELATED"/>
    <property type="match status" value="1"/>
</dbReference>
<dbReference type="EMBL" id="JADGJD010000010">
    <property type="protein sequence ID" value="KAJ3057135.1"/>
    <property type="molecule type" value="Genomic_DNA"/>
</dbReference>